<dbReference type="AlphaFoldDB" id="A0A9Q1G9H7"/>
<dbReference type="Proteomes" id="UP001152622">
    <property type="component" value="Chromosome 1"/>
</dbReference>
<evidence type="ECO:0000313" key="2">
    <source>
        <dbReference type="Proteomes" id="UP001152622"/>
    </source>
</evidence>
<comment type="caution">
    <text evidence="1">The sequence shown here is derived from an EMBL/GenBank/DDBJ whole genome shotgun (WGS) entry which is preliminary data.</text>
</comment>
<gene>
    <name evidence="1" type="ORF">SKAU_G00008370</name>
</gene>
<protein>
    <submittedName>
        <fullName evidence="1">Uncharacterized protein</fullName>
    </submittedName>
</protein>
<dbReference type="EMBL" id="JAINUF010000001">
    <property type="protein sequence ID" value="KAJ8380059.1"/>
    <property type="molecule type" value="Genomic_DNA"/>
</dbReference>
<reference evidence="1" key="1">
    <citation type="journal article" date="2023" name="Science">
        <title>Genome structures resolve the early diversification of teleost fishes.</title>
        <authorList>
            <person name="Parey E."/>
            <person name="Louis A."/>
            <person name="Montfort J."/>
            <person name="Bouchez O."/>
            <person name="Roques C."/>
            <person name="Iampietro C."/>
            <person name="Lluch J."/>
            <person name="Castinel A."/>
            <person name="Donnadieu C."/>
            <person name="Desvignes T."/>
            <person name="Floi Bucao C."/>
            <person name="Jouanno E."/>
            <person name="Wen M."/>
            <person name="Mejri S."/>
            <person name="Dirks R."/>
            <person name="Jansen H."/>
            <person name="Henkel C."/>
            <person name="Chen W.J."/>
            <person name="Zahm M."/>
            <person name="Cabau C."/>
            <person name="Klopp C."/>
            <person name="Thompson A.W."/>
            <person name="Robinson-Rechavi M."/>
            <person name="Braasch I."/>
            <person name="Lecointre G."/>
            <person name="Bobe J."/>
            <person name="Postlethwait J.H."/>
            <person name="Berthelot C."/>
            <person name="Roest Crollius H."/>
            <person name="Guiguen Y."/>
        </authorList>
    </citation>
    <scope>NUCLEOTIDE SEQUENCE</scope>
    <source>
        <strain evidence="1">WJC10195</strain>
    </source>
</reference>
<proteinExistence type="predicted"/>
<keyword evidence="2" id="KW-1185">Reference proteome</keyword>
<evidence type="ECO:0000313" key="1">
    <source>
        <dbReference type="EMBL" id="KAJ8380059.1"/>
    </source>
</evidence>
<organism evidence="1 2">
    <name type="scientific">Synaphobranchus kaupii</name>
    <name type="common">Kaup's arrowtooth eel</name>
    <dbReference type="NCBI Taxonomy" id="118154"/>
    <lineage>
        <taxon>Eukaryota</taxon>
        <taxon>Metazoa</taxon>
        <taxon>Chordata</taxon>
        <taxon>Craniata</taxon>
        <taxon>Vertebrata</taxon>
        <taxon>Euteleostomi</taxon>
        <taxon>Actinopterygii</taxon>
        <taxon>Neopterygii</taxon>
        <taxon>Teleostei</taxon>
        <taxon>Anguilliformes</taxon>
        <taxon>Synaphobranchidae</taxon>
        <taxon>Synaphobranchus</taxon>
    </lineage>
</organism>
<accession>A0A9Q1G9H7</accession>
<name>A0A9Q1G9H7_SYNKA</name>
<sequence length="228" mass="25415">MQSLKASLSVLTWCLERPWASDAERRPVRPQHRLYPSLDLPSLFVSQEDQNIAEAPDYSSITTNSNLVQGSIKACRRLSTPPDKADFAQKPNWGHQTRVDLFRLHTSFLYRHVKSQRCSSGPGHAPGKDTFNYTALGWQKSPLNSSARARTGGDPAGLKMARSFGPTRFSHRESLHTSEETDTLLALLCWSRAKGVNLRMPTKLPPVPAEHRAEAQVCGKDPAVLIHH</sequence>